<dbReference type="PANTHER" id="PTHR23159">
    <property type="entry name" value="CENTROSOMAL PROTEIN 2"/>
    <property type="match status" value="1"/>
</dbReference>
<dbReference type="Gene3D" id="1.10.150.240">
    <property type="entry name" value="Putative phosphatase, domain 2"/>
    <property type="match status" value="1"/>
</dbReference>
<dbReference type="SUPFAM" id="SSF56784">
    <property type="entry name" value="HAD-like"/>
    <property type="match status" value="1"/>
</dbReference>
<organism evidence="3 4">
    <name type="scientific">Paratrimastix pyriformis</name>
    <dbReference type="NCBI Taxonomy" id="342808"/>
    <lineage>
        <taxon>Eukaryota</taxon>
        <taxon>Metamonada</taxon>
        <taxon>Preaxostyla</taxon>
        <taxon>Paratrimastigidae</taxon>
        <taxon>Paratrimastix</taxon>
    </lineage>
</organism>
<dbReference type="Gene3D" id="3.40.50.1000">
    <property type="entry name" value="HAD superfamily/HAD-like"/>
    <property type="match status" value="1"/>
</dbReference>
<feature type="region of interest" description="Disordered" evidence="2">
    <location>
        <begin position="784"/>
        <end position="810"/>
    </location>
</feature>
<feature type="region of interest" description="Disordered" evidence="2">
    <location>
        <begin position="706"/>
        <end position="730"/>
    </location>
</feature>
<dbReference type="EMBL" id="JAPMOS010000045">
    <property type="protein sequence ID" value="KAJ4457543.1"/>
    <property type="molecule type" value="Genomic_DNA"/>
</dbReference>
<feature type="compositionally biased region" description="Low complexity" evidence="2">
    <location>
        <begin position="466"/>
        <end position="483"/>
    </location>
</feature>
<feature type="compositionally biased region" description="Polar residues" evidence="2">
    <location>
        <begin position="800"/>
        <end position="809"/>
    </location>
</feature>
<sequence>MSLSLNLDEVDCVCFDFDGTLINSDGLTLALAIRSIFFFLPEILWTTFREALVQIAGSDFGLTYDDYSRFIHSETKNLDQFFQNHSIPPGKAKAIVQARGDNYETLSRKMVALKPGMEQLLTALHDRGIPAYVATRNFRSETVALGALLPPVLNQTIKRWICWEDVPRTMHKPNPYPYELCIEDFITHHHRPGGPCRVVGFEDTPLGLKALLRLDPVKLSAKFECPVTVQPVLVSSVEYPESRGRTDFCATRTKGVRQQMERVRQRPKDPEVPNKVRAIGEPLTPDMIRLKTEASQLRIEVARLQGDLNVEKRKNEVLNLQLQAAQSQPPPQQGRSDPQQEGEITALRTTVERLQRDLSASQLEQKRLTSTHQQKEQEWITQRQGLDAQLHQEQTELDLLRSQLETACHERDQLQERLQAMSRVSQDTASEDAYKARHATHTHHARVSALERQVDENKRTQELCRSLSGSSPSPSSGNESPLGITTHSTHHPLVPFDTSPAAAPAEELARMQDLARSERATARERDFYKQTQRNTQLLEEQLVSLQQRLAVLQERESQAAQAQLELDRLRSDAPHWRAVQLLLKVPAAGDAVQAVTAIQQNLERLEGERDRAQEQLTRLEARNAELTAKVDGLQSSLSKAEGQLDQVQIDLTRQRSRNATLTRERQGMLEVLDSYTKEDPAGVDRAIQKRLLEAEQRLLAITGRPYHHHPQSASFNRPPRPLETAEQSLRDCQQDVARAAARESELKTTLAAAQQEVAELRGQRDALEREVAQLESRVAQGEYNPATTKTGMSPRGEYNPTATKVTSPTPADIIHGMSTSPVSPCSCVEKPRSYPRTRTGTRGVVVNLACFPMFFLPGTRVYVETQPSHGTQVLHLSINPQKTATELELVRPPCLPCRRLPVFQVGRWRGGDGSNDDVGLPSSRSLSLIRQERSRKENAALQELQRVFAENQRLGQELAEAGRKTQVQAQALTDADLRLSRLRSCPRGG</sequence>
<dbReference type="Pfam" id="PF00702">
    <property type="entry name" value="Hydrolase"/>
    <property type="match status" value="1"/>
</dbReference>
<proteinExistence type="predicted"/>
<feature type="coiled-coil region" evidence="1">
    <location>
        <begin position="528"/>
        <end position="664"/>
    </location>
</feature>
<feature type="compositionally biased region" description="Basic residues" evidence="2">
    <location>
        <begin position="436"/>
        <end position="446"/>
    </location>
</feature>
<evidence type="ECO:0000313" key="4">
    <source>
        <dbReference type="Proteomes" id="UP001141327"/>
    </source>
</evidence>
<protein>
    <submittedName>
        <fullName evidence="3">Uncharacterized protein</fullName>
    </submittedName>
</protein>
<dbReference type="Proteomes" id="UP001141327">
    <property type="component" value="Unassembled WGS sequence"/>
</dbReference>
<gene>
    <name evidence="3" type="ORF">PAPYR_7022</name>
</gene>
<dbReference type="InterPro" id="IPR008672">
    <property type="entry name" value="Mad1"/>
</dbReference>
<evidence type="ECO:0000256" key="2">
    <source>
        <dbReference type="SAM" id="MobiDB-lite"/>
    </source>
</evidence>
<feature type="compositionally biased region" description="Basic and acidic residues" evidence="2">
    <location>
        <begin position="452"/>
        <end position="462"/>
    </location>
</feature>
<dbReference type="Pfam" id="PF05557">
    <property type="entry name" value="MAD"/>
    <property type="match status" value="1"/>
</dbReference>
<reference evidence="3" key="1">
    <citation type="journal article" date="2022" name="bioRxiv">
        <title>Genomics of Preaxostyla Flagellates Illuminates Evolutionary Transitions and the Path Towards Mitochondrial Loss.</title>
        <authorList>
            <person name="Novak L.V.F."/>
            <person name="Treitli S.C."/>
            <person name="Pyrih J."/>
            <person name="Halakuc P."/>
            <person name="Pipaliya S.V."/>
            <person name="Vacek V."/>
            <person name="Brzon O."/>
            <person name="Soukal P."/>
            <person name="Eme L."/>
            <person name="Dacks J.B."/>
            <person name="Karnkowska A."/>
            <person name="Elias M."/>
            <person name="Hampl V."/>
        </authorList>
    </citation>
    <scope>NUCLEOTIDE SEQUENCE</scope>
    <source>
        <strain evidence="3">RCP-MX</strain>
    </source>
</reference>
<keyword evidence="4" id="KW-1185">Reference proteome</keyword>
<keyword evidence="1" id="KW-0175">Coiled coil</keyword>
<feature type="region of interest" description="Disordered" evidence="2">
    <location>
        <begin position="423"/>
        <end position="499"/>
    </location>
</feature>
<name>A0ABQ8UE51_9EUKA</name>
<feature type="compositionally biased region" description="Basic and acidic residues" evidence="2">
    <location>
        <begin position="259"/>
        <end position="274"/>
    </location>
</feature>
<dbReference type="InterPro" id="IPR036412">
    <property type="entry name" value="HAD-like_sf"/>
</dbReference>
<accession>A0ABQ8UE51</accession>
<evidence type="ECO:0000313" key="3">
    <source>
        <dbReference type="EMBL" id="KAJ4457543.1"/>
    </source>
</evidence>
<dbReference type="PANTHER" id="PTHR23159:SF31">
    <property type="entry name" value="CENTROSOME-ASSOCIATED PROTEIN CEP250 ISOFORM X1"/>
    <property type="match status" value="1"/>
</dbReference>
<dbReference type="InterPro" id="IPR023214">
    <property type="entry name" value="HAD_sf"/>
</dbReference>
<evidence type="ECO:0000256" key="1">
    <source>
        <dbReference type="SAM" id="Coils"/>
    </source>
</evidence>
<dbReference type="InterPro" id="IPR023198">
    <property type="entry name" value="PGP-like_dom2"/>
</dbReference>
<comment type="caution">
    <text evidence="3">The sequence shown here is derived from an EMBL/GenBank/DDBJ whole genome shotgun (WGS) entry which is preliminary data.</text>
</comment>
<feature type="region of interest" description="Disordered" evidence="2">
    <location>
        <begin position="254"/>
        <end position="277"/>
    </location>
</feature>